<reference evidence="1 2" key="1">
    <citation type="journal article" date="2017" name="BMC Genomics">
        <title>Comparative genomic and phylogenomic analyses of the Bifidobacteriaceae family.</title>
        <authorList>
            <person name="Lugli G.A."/>
            <person name="Milani C."/>
            <person name="Turroni F."/>
            <person name="Duranti S."/>
            <person name="Mancabelli L."/>
            <person name="Mangifesta M."/>
            <person name="Ferrario C."/>
            <person name="Modesto M."/>
            <person name="Mattarelli P."/>
            <person name="Jiri K."/>
            <person name="van Sinderen D."/>
            <person name="Ventura M."/>
        </authorList>
    </citation>
    <scope>NUCLEOTIDE SEQUENCE [LARGE SCALE GENOMIC DNA]</scope>
    <source>
        <strain evidence="1 2">DSM 28807</strain>
    </source>
</reference>
<organism evidence="1 2">
    <name type="scientific">Bifidobacterium lemurum</name>
    <dbReference type="NCBI Taxonomy" id="1603886"/>
    <lineage>
        <taxon>Bacteria</taxon>
        <taxon>Bacillati</taxon>
        <taxon>Actinomycetota</taxon>
        <taxon>Actinomycetes</taxon>
        <taxon>Bifidobacteriales</taxon>
        <taxon>Bifidobacteriaceae</taxon>
        <taxon>Bifidobacterium</taxon>
    </lineage>
</organism>
<sequence>MREEDRLRRFHERRRSATECCLTTALRIAMIEVPILLNTVEPDHLPRLDDQRLHLAVPAKGNRSRCKDAQYHSFQRISTASMSDERRDAYAPIKICPDITMTHPLLTWAQMAAYLNGGELIVLADSLMRRNAVQYRYGIQDFADLLDALPQKFRRRETCEKALLYMRENTDSSMESRMRIKLINTKMPELQGLVVNHPVAISESKTVYLDMAIPKLRIGIEYSGRHHAEQWESDEERRTALTAINWRNFTANAETMNDETKWSTFVTQLRLAFLEQQRTDGQTAVSKDAVPRG</sequence>
<evidence type="ECO:0008006" key="3">
    <source>
        <dbReference type="Google" id="ProtNLM"/>
    </source>
</evidence>
<name>A0A261FNG9_9BIFI</name>
<protein>
    <recommendedName>
        <fullName evidence="3">DUF559 domain-containing protein</fullName>
    </recommendedName>
</protein>
<dbReference type="STRING" id="1603886.GCA_001895165_02289"/>
<comment type="caution">
    <text evidence="1">The sequence shown here is derived from an EMBL/GenBank/DDBJ whole genome shotgun (WGS) entry which is preliminary data.</text>
</comment>
<evidence type="ECO:0000313" key="1">
    <source>
        <dbReference type="EMBL" id="OZG60704.1"/>
    </source>
</evidence>
<dbReference type="Proteomes" id="UP000216352">
    <property type="component" value="Unassembled WGS sequence"/>
</dbReference>
<gene>
    <name evidence="1" type="ORF">BLEM_1673</name>
</gene>
<evidence type="ECO:0000313" key="2">
    <source>
        <dbReference type="Proteomes" id="UP000216352"/>
    </source>
</evidence>
<dbReference type="AlphaFoldDB" id="A0A261FNG9"/>
<accession>A0A261FNG9</accession>
<dbReference type="EMBL" id="MWWX01000013">
    <property type="protein sequence ID" value="OZG60704.1"/>
    <property type="molecule type" value="Genomic_DNA"/>
</dbReference>
<proteinExistence type="predicted"/>
<keyword evidence="2" id="KW-1185">Reference proteome</keyword>